<comment type="caution">
    <text evidence="4">The sequence shown here is derived from an EMBL/GenBank/DDBJ whole genome shotgun (WGS) entry which is preliminary data.</text>
</comment>
<dbReference type="InterPro" id="IPR016166">
    <property type="entry name" value="FAD-bd_PCMH"/>
</dbReference>
<dbReference type="PANTHER" id="PTHR42659:SF1">
    <property type="entry name" value="OXIDOREDUCTASE"/>
    <property type="match status" value="1"/>
</dbReference>
<evidence type="ECO:0000313" key="4">
    <source>
        <dbReference type="EMBL" id="KAF4411095.1"/>
    </source>
</evidence>
<dbReference type="EMBL" id="WHPN01000008">
    <property type="protein sequence ID" value="KAF4411095.1"/>
    <property type="molecule type" value="Genomic_DNA"/>
</dbReference>
<name>A0ABQ7FRA3_9ACTN</name>
<dbReference type="Pfam" id="PF03450">
    <property type="entry name" value="CO_deh_flav_C"/>
    <property type="match status" value="1"/>
</dbReference>
<dbReference type="Pfam" id="PF00941">
    <property type="entry name" value="FAD_binding_5"/>
    <property type="match status" value="1"/>
</dbReference>
<dbReference type="InterPro" id="IPR005107">
    <property type="entry name" value="CO_DH_flav_C"/>
</dbReference>
<dbReference type="PROSITE" id="PS51387">
    <property type="entry name" value="FAD_PCMH"/>
    <property type="match status" value="1"/>
</dbReference>
<proteinExistence type="predicted"/>
<dbReference type="SUPFAM" id="SSF56176">
    <property type="entry name" value="FAD-binding/transporter-associated domain-like"/>
    <property type="match status" value="1"/>
</dbReference>
<gene>
    <name evidence="4" type="ORF">GCU69_00325</name>
</gene>
<evidence type="ECO:0000259" key="3">
    <source>
        <dbReference type="PROSITE" id="PS51387"/>
    </source>
</evidence>
<dbReference type="InterPro" id="IPR036318">
    <property type="entry name" value="FAD-bd_PCMH-like_sf"/>
</dbReference>
<dbReference type="PANTHER" id="PTHR42659">
    <property type="entry name" value="XANTHINE DEHYDROGENASE SUBUNIT C-RELATED"/>
    <property type="match status" value="1"/>
</dbReference>
<dbReference type="Gene3D" id="3.30.390.50">
    <property type="entry name" value="CO dehydrogenase flavoprotein, C-terminal domain"/>
    <property type="match status" value="1"/>
</dbReference>
<dbReference type="InterPro" id="IPR036683">
    <property type="entry name" value="CO_DH_flav_C_dom_sf"/>
</dbReference>
<accession>A0ABQ7FRA3</accession>
<dbReference type="InterPro" id="IPR016169">
    <property type="entry name" value="FAD-bd_PCMH_sub2"/>
</dbReference>
<keyword evidence="5" id="KW-1185">Reference proteome</keyword>
<dbReference type="SUPFAM" id="SSF55447">
    <property type="entry name" value="CO dehydrogenase flavoprotein C-terminal domain-like"/>
    <property type="match status" value="1"/>
</dbReference>
<dbReference type="Gene3D" id="3.30.465.10">
    <property type="match status" value="2"/>
</dbReference>
<protein>
    <submittedName>
        <fullName evidence="4">Xanthine dehydrogenase family protein subunit M</fullName>
    </submittedName>
</protein>
<feature type="domain" description="FAD-binding PCMH-type" evidence="3">
    <location>
        <begin position="24"/>
        <end position="249"/>
    </location>
</feature>
<evidence type="ECO:0000256" key="2">
    <source>
        <dbReference type="SAM" id="MobiDB-lite"/>
    </source>
</evidence>
<evidence type="ECO:0000256" key="1">
    <source>
        <dbReference type="ARBA" id="ARBA00023002"/>
    </source>
</evidence>
<feature type="region of interest" description="Disordered" evidence="2">
    <location>
        <begin position="1"/>
        <end position="25"/>
    </location>
</feature>
<sequence>MDERQPVPVRLLSEHRRRGPGRGPGGAAVKLFDYARAGRPEEAVRMVAARTTGTFVAGGTDLLNLMKDGAQTHDLVVDVSRLPLTGIEESGGRLRIGAMATMADVALHPVVRRRLPVMSQALLQSASPQIRNMASIGGNLLQRTRCGYFRSPGFACNKREPGSGCAALEGRNRGHAVLGGSDHCIAVHPSDLAVALRALDATVHTLGPDGPRSIGIAGFHRAPGTTPHRENALRHGELVTAVEVPLPAPGVRSRYLKVRDRASFEFALVSAAAVVRMDGRTVREVALAFGGVAPLPWRSAEAEAALRGRALTDTTIGEAGEALVGRARPRGENAFKVELVRRALRDVLDRLGRQR</sequence>
<keyword evidence="1" id="KW-0560">Oxidoreductase</keyword>
<dbReference type="Gene3D" id="3.30.43.10">
    <property type="entry name" value="Uridine Diphospho-n-acetylenolpyruvylglucosamine Reductase, domain 2"/>
    <property type="match status" value="1"/>
</dbReference>
<evidence type="ECO:0000313" key="5">
    <source>
        <dbReference type="Proteomes" id="UP000621266"/>
    </source>
</evidence>
<organism evidence="4 5">
    <name type="scientific">Streptomyces lycii</name>
    <dbReference type="NCBI Taxonomy" id="2654337"/>
    <lineage>
        <taxon>Bacteria</taxon>
        <taxon>Bacillati</taxon>
        <taxon>Actinomycetota</taxon>
        <taxon>Actinomycetes</taxon>
        <taxon>Kitasatosporales</taxon>
        <taxon>Streptomycetaceae</taxon>
        <taxon>Streptomyces</taxon>
    </lineage>
</organism>
<dbReference type="InterPro" id="IPR051312">
    <property type="entry name" value="Diverse_Substr_Oxidored"/>
</dbReference>
<dbReference type="InterPro" id="IPR016167">
    <property type="entry name" value="FAD-bd_PCMH_sub1"/>
</dbReference>
<dbReference type="SMART" id="SM01092">
    <property type="entry name" value="CO_deh_flav_C"/>
    <property type="match status" value="1"/>
</dbReference>
<dbReference type="Proteomes" id="UP000621266">
    <property type="component" value="Unassembled WGS sequence"/>
</dbReference>
<reference evidence="4 5" key="1">
    <citation type="submission" date="2019-10" db="EMBL/GenBank/DDBJ databases">
        <title>Streptomyces tenebrisbrunneis sp.nov., an endogenous actinomycete isolated from of Lycium ruthenicum.</title>
        <authorList>
            <person name="Ma L."/>
        </authorList>
    </citation>
    <scope>NUCLEOTIDE SEQUENCE [LARGE SCALE GENOMIC DNA]</scope>
    <source>
        <strain evidence="4 5">TRM 66187</strain>
    </source>
</reference>
<dbReference type="InterPro" id="IPR002346">
    <property type="entry name" value="Mopterin_DH_FAD-bd"/>
</dbReference>